<dbReference type="SUPFAM" id="SSF109854">
    <property type="entry name" value="DinB/YfiT-like putative metalloenzymes"/>
    <property type="match status" value="1"/>
</dbReference>
<evidence type="ECO:0000313" key="1">
    <source>
        <dbReference type="EMBL" id="UNZ00389.1"/>
    </source>
</evidence>
<dbReference type="Gene3D" id="1.20.120.450">
    <property type="entry name" value="dinb family like domain"/>
    <property type="match status" value="1"/>
</dbReference>
<proteinExistence type="predicted"/>
<keyword evidence="2" id="KW-1185">Reference proteome</keyword>
<dbReference type="Pfam" id="PF07606">
    <property type="entry name" value="DUF1569"/>
    <property type="match status" value="1"/>
</dbReference>
<evidence type="ECO:0000313" key="2">
    <source>
        <dbReference type="Proteomes" id="UP000829476"/>
    </source>
</evidence>
<dbReference type="InterPro" id="IPR034660">
    <property type="entry name" value="DinB/YfiT-like"/>
</dbReference>
<dbReference type="RefSeq" id="WP_242938752.1">
    <property type="nucleotide sequence ID" value="NZ_CP094326.1"/>
</dbReference>
<gene>
    <name evidence="1" type="ORF">MQE36_08625</name>
</gene>
<dbReference type="EMBL" id="CP094326">
    <property type="protein sequence ID" value="UNZ00389.1"/>
    <property type="molecule type" value="Genomic_DNA"/>
</dbReference>
<accession>A0ABY3YRM2</accession>
<name>A0ABY3YRM2_9FLAO</name>
<dbReference type="InterPro" id="IPR011463">
    <property type="entry name" value="DUF1569"/>
</dbReference>
<reference evidence="1 2" key="1">
    <citation type="journal article" date="2018" name="Int. J. Syst. Evol. Microbiol.">
        <title>Zhouia spongiae sp. nov., isolated from a marine sponge.</title>
        <authorList>
            <person name="Zhuang L."/>
            <person name="Lin B."/>
            <person name="Qin F."/>
            <person name="Luo L."/>
        </authorList>
    </citation>
    <scope>NUCLEOTIDE SEQUENCE [LARGE SCALE GENOMIC DNA]</scope>
    <source>
        <strain evidence="1 2">HN-Y44</strain>
    </source>
</reference>
<protein>
    <submittedName>
        <fullName evidence="1">DUF1569 domain-containing protein</fullName>
    </submittedName>
</protein>
<sequence>MKSLLDKGTYNEIIDRITLLNDDSVPEWGKMNVSQMLAHCQGPLKIALDKMTLKKPNVFICSIAKLFRHKLYDDKLWSHGIPTAKEFLVNDKRDFIQEKETLKILIEEFYEKGIENEWPAHPIFGKFTTEQWGKMQYKHLDHHLRQFNV</sequence>
<dbReference type="Proteomes" id="UP000829476">
    <property type="component" value="Chromosome"/>
</dbReference>
<organism evidence="1 2">
    <name type="scientific">Zhouia spongiae</name>
    <dbReference type="NCBI Taxonomy" id="2202721"/>
    <lineage>
        <taxon>Bacteria</taxon>
        <taxon>Pseudomonadati</taxon>
        <taxon>Bacteroidota</taxon>
        <taxon>Flavobacteriia</taxon>
        <taxon>Flavobacteriales</taxon>
        <taxon>Flavobacteriaceae</taxon>
        <taxon>Zhouia</taxon>
    </lineage>
</organism>